<comment type="caution">
    <text evidence="1">The sequence shown here is derived from an EMBL/GenBank/DDBJ whole genome shotgun (WGS) entry which is preliminary data.</text>
</comment>
<name>A0A9W8MVA4_9AGAR</name>
<dbReference type="Proteomes" id="UP001148786">
    <property type="component" value="Unassembled WGS sequence"/>
</dbReference>
<accession>A0A9W8MVA4</accession>
<gene>
    <name evidence="1" type="ORF">NLJ89_g3654</name>
</gene>
<dbReference type="OrthoDB" id="10006572at2759"/>
<reference evidence="1" key="1">
    <citation type="submission" date="2022-07" db="EMBL/GenBank/DDBJ databases">
        <title>Genome Sequence of Agrocybe chaxingu.</title>
        <authorList>
            <person name="Buettner E."/>
        </authorList>
    </citation>
    <scope>NUCLEOTIDE SEQUENCE</scope>
    <source>
        <strain evidence="1">MP-N11</strain>
    </source>
</reference>
<sequence length="212" mass="23014">MPKGDAFATAVFPPSALTGRKTRKTLDSQKKELVWPDDLEEALLEVIAPASPAITDGTVNEYDDTPNLAIPDATNSRAFDQIQLNVALSTTGISAHLGLDAEIMSHGARTLPDLPFASLAGRVPNVTLFSSLLDPTVACYCAFTVYYNNSILIHAEKTSLTSFILPSGSVKYTTPLLPDFWGKLISKSDLDHYTIVQDIVQEGTVIHHHLIH</sequence>
<proteinExistence type="predicted"/>
<organism evidence="1 2">
    <name type="scientific">Agrocybe chaxingu</name>
    <dbReference type="NCBI Taxonomy" id="84603"/>
    <lineage>
        <taxon>Eukaryota</taxon>
        <taxon>Fungi</taxon>
        <taxon>Dikarya</taxon>
        <taxon>Basidiomycota</taxon>
        <taxon>Agaricomycotina</taxon>
        <taxon>Agaricomycetes</taxon>
        <taxon>Agaricomycetidae</taxon>
        <taxon>Agaricales</taxon>
        <taxon>Agaricineae</taxon>
        <taxon>Strophariaceae</taxon>
        <taxon>Agrocybe</taxon>
    </lineage>
</organism>
<dbReference type="EMBL" id="JANKHO010000273">
    <property type="protein sequence ID" value="KAJ3512208.1"/>
    <property type="molecule type" value="Genomic_DNA"/>
</dbReference>
<evidence type="ECO:0000313" key="2">
    <source>
        <dbReference type="Proteomes" id="UP001148786"/>
    </source>
</evidence>
<keyword evidence="2" id="KW-1185">Reference proteome</keyword>
<evidence type="ECO:0000313" key="1">
    <source>
        <dbReference type="EMBL" id="KAJ3512208.1"/>
    </source>
</evidence>
<protein>
    <submittedName>
        <fullName evidence="1">Uncharacterized protein</fullName>
    </submittedName>
</protein>
<dbReference type="AlphaFoldDB" id="A0A9W8MVA4"/>